<keyword evidence="6 12" id="KW-0028">Amino-acid biosynthesis</keyword>
<dbReference type="InterPro" id="IPR019811">
    <property type="entry name" value="HDH_CS"/>
</dbReference>
<dbReference type="Gene3D" id="3.30.360.10">
    <property type="entry name" value="Dihydrodipicolinate Reductase, domain 2"/>
    <property type="match status" value="1"/>
</dbReference>
<dbReference type="FunFam" id="3.30.360.10:FF:000005">
    <property type="entry name" value="Homoserine dehydrogenase"/>
    <property type="match status" value="1"/>
</dbReference>
<comment type="pathway">
    <text evidence="2 12">Amino-acid biosynthesis; L-methionine biosynthesis via de novo pathway; L-homoserine from L-aspartate: step 3/3.</text>
</comment>
<evidence type="ECO:0000256" key="7">
    <source>
        <dbReference type="ARBA" id="ARBA00022697"/>
    </source>
</evidence>
<dbReference type="InterPro" id="IPR001342">
    <property type="entry name" value="HDH_cat"/>
</dbReference>
<evidence type="ECO:0000256" key="6">
    <source>
        <dbReference type="ARBA" id="ARBA00022605"/>
    </source>
</evidence>
<evidence type="ECO:0000259" key="14">
    <source>
        <dbReference type="Pfam" id="PF00742"/>
    </source>
</evidence>
<comment type="pathway">
    <text evidence="1 12">Amino-acid biosynthesis; L-threonine biosynthesis; L-threonine from L-aspartate: step 3/5.</text>
</comment>
<evidence type="ECO:0000313" key="18">
    <source>
        <dbReference type="Proteomes" id="UP001229955"/>
    </source>
</evidence>
<keyword evidence="7 12" id="KW-0791">Threonine biosynthesis</keyword>
<dbReference type="GO" id="GO:0004412">
    <property type="term" value="F:homoserine dehydrogenase activity"/>
    <property type="evidence" value="ECO:0007669"/>
    <property type="project" value="UniProtKB-EC"/>
</dbReference>
<evidence type="ECO:0000256" key="2">
    <source>
        <dbReference type="ARBA" id="ARBA00005062"/>
    </source>
</evidence>
<dbReference type="PANTHER" id="PTHR43331:SF1">
    <property type="entry name" value="HOMOSERINE DEHYDROGENASE"/>
    <property type="match status" value="1"/>
</dbReference>
<evidence type="ECO:0000256" key="12">
    <source>
        <dbReference type="RuleBase" id="RU000579"/>
    </source>
</evidence>
<evidence type="ECO:0000313" key="16">
    <source>
        <dbReference type="EMBL" id="WKW11564.1"/>
    </source>
</evidence>
<comment type="similarity">
    <text evidence="3 13">Belongs to the homoserine dehydrogenase family.</text>
</comment>
<accession>A0AA49Q4B6</accession>
<dbReference type="Gene3D" id="3.40.50.720">
    <property type="entry name" value="NAD(P)-binding Rossmann-like Domain"/>
    <property type="match status" value="1"/>
</dbReference>
<evidence type="ECO:0000259" key="15">
    <source>
        <dbReference type="Pfam" id="PF03447"/>
    </source>
</evidence>
<organism evidence="17 18">
    <name type="scientific">Pseudogemmatithrix spongiicola</name>
    <dbReference type="NCBI Taxonomy" id="3062599"/>
    <lineage>
        <taxon>Bacteria</taxon>
        <taxon>Pseudomonadati</taxon>
        <taxon>Gemmatimonadota</taxon>
        <taxon>Gemmatimonadia</taxon>
        <taxon>Gemmatimonadales</taxon>
        <taxon>Gemmatimonadaceae</taxon>
        <taxon>Pseudogemmatithrix</taxon>
    </lineage>
</organism>
<dbReference type="EMBL" id="CP130613">
    <property type="protein sequence ID" value="WKW14474.1"/>
    <property type="molecule type" value="Genomic_DNA"/>
</dbReference>
<evidence type="ECO:0000256" key="11">
    <source>
        <dbReference type="PIRSR" id="PIRSR036497-2"/>
    </source>
</evidence>
<dbReference type="GO" id="GO:0050661">
    <property type="term" value="F:NADP binding"/>
    <property type="evidence" value="ECO:0007669"/>
    <property type="project" value="InterPro"/>
</dbReference>
<protein>
    <recommendedName>
        <fullName evidence="5 12">Homoserine dehydrogenase</fullName>
        <ecNumber evidence="4 12">1.1.1.3</ecNumber>
    </recommendedName>
</protein>
<gene>
    <name evidence="16" type="ORF">Strain138_000819</name>
    <name evidence="17" type="ORF">Strain318_000819</name>
</gene>
<dbReference type="RefSeq" id="WP_367887263.1">
    <property type="nucleotide sequence ID" value="NZ_CP130612.1"/>
</dbReference>
<dbReference type="SUPFAM" id="SSF51735">
    <property type="entry name" value="NAD(P)-binding Rossmann-fold domains"/>
    <property type="match status" value="1"/>
</dbReference>
<dbReference type="GO" id="GO:0009086">
    <property type="term" value="P:methionine biosynthetic process"/>
    <property type="evidence" value="ECO:0007669"/>
    <property type="project" value="UniProtKB-KW"/>
</dbReference>
<evidence type="ECO:0000256" key="10">
    <source>
        <dbReference type="PIRSR" id="PIRSR036497-1"/>
    </source>
</evidence>
<dbReference type="PIRSF" id="PIRSF036497">
    <property type="entry name" value="HDH_short"/>
    <property type="match status" value="1"/>
</dbReference>
<dbReference type="SUPFAM" id="SSF55347">
    <property type="entry name" value="Glyceraldehyde-3-phosphate dehydrogenase-like, C-terminal domain"/>
    <property type="match status" value="1"/>
</dbReference>
<dbReference type="PANTHER" id="PTHR43331">
    <property type="entry name" value="HOMOSERINE DEHYDROGENASE"/>
    <property type="match status" value="1"/>
</dbReference>
<keyword evidence="11 12" id="KW-0521">NADP</keyword>
<name>A0AA49Q7A2_9BACT</name>
<dbReference type="PROSITE" id="PS01042">
    <property type="entry name" value="HOMOSER_DHGENASE"/>
    <property type="match status" value="1"/>
</dbReference>
<evidence type="ECO:0000256" key="1">
    <source>
        <dbReference type="ARBA" id="ARBA00005056"/>
    </source>
</evidence>
<proteinExistence type="inferred from homology"/>
<dbReference type="GO" id="GO:0009088">
    <property type="term" value="P:threonine biosynthetic process"/>
    <property type="evidence" value="ECO:0007669"/>
    <property type="project" value="UniProtKB-KW"/>
</dbReference>
<accession>A0AA49Q7A2</accession>
<evidence type="ECO:0000256" key="13">
    <source>
        <dbReference type="RuleBase" id="RU004171"/>
    </source>
</evidence>
<dbReference type="InterPro" id="IPR022697">
    <property type="entry name" value="HDH_short"/>
</dbReference>
<evidence type="ECO:0000256" key="5">
    <source>
        <dbReference type="ARBA" id="ARBA00013376"/>
    </source>
</evidence>
<comment type="catalytic activity">
    <reaction evidence="12">
        <text>L-homoserine + NADP(+) = L-aspartate 4-semialdehyde + NADPH + H(+)</text>
        <dbReference type="Rhea" id="RHEA:15761"/>
        <dbReference type="ChEBI" id="CHEBI:15378"/>
        <dbReference type="ChEBI" id="CHEBI:57476"/>
        <dbReference type="ChEBI" id="CHEBI:57783"/>
        <dbReference type="ChEBI" id="CHEBI:58349"/>
        <dbReference type="ChEBI" id="CHEBI:537519"/>
        <dbReference type="EC" id="1.1.1.3"/>
    </reaction>
</comment>
<reference evidence="17" key="1">
    <citation type="submission" date="2023-07" db="EMBL/GenBank/DDBJ databases">
        <authorList>
            <person name="Haufschild T."/>
            <person name="Kallscheuer N."/>
            <person name="Hammer J."/>
            <person name="Kohn T."/>
            <person name="Kabuu M."/>
            <person name="Jogler M."/>
            <person name="Wohfarth N."/>
            <person name="Heuer A."/>
            <person name="Rohde M."/>
            <person name="van Teeseling M.C.F."/>
            <person name="Jogler C."/>
        </authorList>
    </citation>
    <scope>NUCLEOTIDE SEQUENCE</scope>
    <source>
        <strain evidence="16">Strain 138</strain>
        <strain evidence="17">Strain 318</strain>
    </source>
</reference>
<dbReference type="EMBL" id="CP130612">
    <property type="protein sequence ID" value="WKW11564.1"/>
    <property type="molecule type" value="Genomic_DNA"/>
</dbReference>
<feature type="active site" description="Proton donor" evidence="10">
    <location>
        <position position="207"/>
    </location>
</feature>
<sequence length="326" mass="33741">MTSVVKVAVAGCGTVGAALLDLLERHGEALRQRRGVRYQVTRVLVRDADRPRAVSVDRALFTDRVDHFLETPADIVVEAIGGTTAARAVAHGTLVRGRRLVTANKALLRIEGPALDALARAHRAAGATLDFEAAVGGGVPVVRLLRESLAGHGLHRIRGVLNGTTNYILSRVEQGVPFADALAAAQRAGFAEADPTRDLDGTDAADKIAVLAWLGFGVDPAALRVRATGIDASLALEARAAARRGRAVRLVATAVRIGDGVHATVAPRVVPRGHPFAQVRDEQNLIQLESESAGTLTVAGAGAGGSATASAVLADILRHGATNAAS</sequence>
<evidence type="ECO:0000256" key="8">
    <source>
        <dbReference type="ARBA" id="ARBA00023002"/>
    </source>
</evidence>
<evidence type="ECO:0000256" key="9">
    <source>
        <dbReference type="ARBA" id="ARBA00023167"/>
    </source>
</evidence>
<feature type="domain" description="Aspartate/homoserine dehydrogenase NAD-binding" evidence="15">
    <location>
        <begin position="11"/>
        <end position="131"/>
    </location>
</feature>
<evidence type="ECO:0000313" key="17">
    <source>
        <dbReference type="EMBL" id="WKW14474.1"/>
    </source>
</evidence>
<dbReference type="InterPro" id="IPR036291">
    <property type="entry name" value="NAD(P)-bd_dom_sf"/>
</dbReference>
<feature type="binding site" evidence="11">
    <location>
        <begin position="11"/>
        <end position="16"/>
    </location>
    <ligand>
        <name>NADP(+)</name>
        <dbReference type="ChEBI" id="CHEBI:58349"/>
    </ligand>
</feature>
<evidence type="ECO:0000256" key="3">
    <source>
        <dbReference type="ARBA" id="ARBA00006753"/>
    </source>
</evidence>
<feature type="binding site" evidence="11">
    <location>
        <position position="105"/>
    </location>
    <ligand>
        <name>NADPH</name>
        <dbReference type="ChEBI" id="CHEBI:57783"/>
    </ligand>
</feature>
<dbReference type="AlphaFoldDB" id="A0AA49Q7A2"/>
<dbReference type="KEGG" id="pspc:Strain318_000819"/>
<keyword evidence="18" id="KW-1185">Reference proteome</keyword>
<keyword evidence="9 12" id="KW-0486">Methionine biosynthesis</keyword>
<dbReference type="Pfam" id="PF03447">
    <property type="entry name" value="NAD_binding_3"/>
    <property type="match status" value="1"/>
</dbReference>
<dbReference type="Pfam" id="PF00742">
    <property type="entry name" value="Homoserine_dh"/>
    <property type="match status" value="1"/>
</dbReference>
<feature type="domain" description="Homoserine dehydrogenase catalytic" evidence="14">
    <location>
        <begin position="140"/>
        <end position="317"/>
    </location>
</feature>
<keyword evidence="8 12" id="KW-0560">Oxidoreductase</keyword>
<dbReference type="EC" id="1.1.1.3" evidence="4 12"/>
<evidence type="ECO:0000256" key="4">
    <source>
        <dbReference type="ARBA" id="ARBA00013213"/>
    </source>
</evidence>
<dbReference type="InterPro" id="IPR005106">
    <property type="entry name" value="Asp/hSer_DH_NAD-bd"/>
</dbReference>
<dbReference type="NCBIfam" id="NF004976">
    <property type="entry name" value="PRK06349.1"/>
    <property type="match status" value="1"/>
</dbReference>
<dbReference type="Proteomes" id="UP001229955">
    <property type="component" value="Chromosome"/>
</dbReference>
<feature type="binding site" evidence="11">
    <location>
        <position position="192"/>
    </location>
    <ligand>
        <name>L-homoserine</name>
        <dbReference type="ChEBI" id="CHEBI:57476"/>
    </ligand>
</feature>